<dbReference type="RefSeq" id="WP_100365509.1">
    <property type="nucleotide sequence ID" value="NZ_PGFF01000001.1"/>
</dbReference>
<evidence type="ECO:0000313" key="2">
    <source>
        <dbReference type="EMBL" id="PJJ73419.1"/>
    </source>
</evidence>
<gene>
    <name evidence="2" type="ORF">CLV46_3011</name>
</gene>
<feature type="chain" id="PRO_5038378726" description="Lipoprotein" evidence="1">
    <location>
        <begin position="27"/>
        <end position="154"/>
    </location>
</feature>
<accession>A0A2M9CND3</accession>
<keyword evidence="3" id="KW-1185">Reference proteome</keyword>
<protein>
    <recommendedName>
        <fullName evidence="4">Lipoprotein</fullName>
    </recommendedName>
</protein>
<name>A0A2M9CND3_9MICO</name>
<keyword evidence="1" id="KW-0732">Signal</keyword>
<feature type="signal peptide" evidence="1">
    <location>
        <begin position="1"/>
        <end position="26"/>
    </location>
</feature>
<dbReference type="OrthoDB" id="5116543at2"/>
<evidence type="ECO:0000256" key="1">
    <source>
        <dbReference type="SAM" id="SignalP"/>
    </source>
</evidence>
<dbReference type="Proteomes" id="UP000228758">
    <property type="component" value="Unassembled WGS sequence"/>
</dbReference>
<evidence type="ECO:0000313" key="3">
    <source>
        <dbReference type="Proteomes" id="UP000228758"/>
    </source>
</evidence>
<evidence type="ECO:0008006" key="4">
    <source>
        <dbReference type="Google" id="ProtNLM"/>
    </source>
</evidence>
<dbReference type="AlphaFoldDB" id="A0A2M9CND3"/>
<organism evidence="2 3">
    <name type="scientific">Diaminobutyricimonas aerilata</name>
    <dbReference type="NCBI Taxonomy" id="1162967"/>
    <lineage>
        <taxon>Bacteria</taxon>
        <taxon>Bacillati</taxon>
        <taxon>Actinomycetota</taxon>
        <taxon>Actinomycetes</taxon>
        <taxon>Micrococcales</taxon>
        <taxon>Microbacteriaceae</taxon>
        <taxon>Diaminobutyricimonas</taxon>
    </lineage>
</organism>
<dbReference type="EMBL" id="PGFF01000001">
    <property type="protein sequence ID" value="PJJ73419.1"/>
    <property type="molecule type" value="Genomic_DNA"/>
</dbReference>
<sequence length="154" mass="16350">MTNSAPHPLGRRTSRLLGLAASAALAAVVLTGCSGITNALEKVHEESFENVRSAESGWKGVDFPTWIPDDGTGIRNLATTNESGSVVYVATESDPIGCEEADRRGLPFDDREWIATPDPLPDTVWACGDYEVTRADGGLLGWFNATESGQKPGS</sequence>
<comment type="caution">
    <text evidence="2">The sequence shown here is derived from an EMBL/GenBank/DDBJ whole genome shotgun (WGS) entry which is preliminary data.</text>
</comment>
<proteinExistence type="predicted"/>
<reference evidence="2 3" key="1">
    <citation type="submission" date="2017-11" db="EMBL/GenBank/DDBJ databases">
        <title>Genomic Encyclopedia of Archaeal and Bacterial Type Strains, Phase II (KMG-II): From Individual Species to Whole Genera.</title>
        <authorList>
            <person name="Goeker M."/>
        </authorList>
    </citation>
    <scope>NUCLEOTIDE SEQUENCE [LARGE SCALE GENOMIC DNA]</scope>
    <source>
        <strain evidence="2 3">DSM 27393</strain>
    </source>
</reference>